<proteinExistence type="predicted"/>
<dbReference type="Gene3D" id="3.40.50.300">
    <property type="entry name" value="P-loop containing nucleotide triphosphate hydrolases"/>
    <property type="match status" value="1"/>
</dbReference>
<dbReference type="InterPro" id="IPR025943">
    <property type="entry name" value="Sigma_54_int_dom_ATP-bd_2"/>
</dbReference>
<evidence type="ECO:0000256" key="2">
    <source>
        <dbReference type="ARBA" id="ARBA00022840"/>
    </source>
</evidence>
<dbReference type="SMART" id="SM00382">
    <property type="entry name" value="AAA"/>
    <property type="match status" value="1"/>
</dbReference>
<dbReference type="InterPro" id="IPR027417">
    <property type="entry name" value="P-loop_NTPase"/>
</dbReference>
<dbReference type="Gene3D" id="1.10.10.60">
    <property type="entry name" value="Homeodomain-like"/>
    <property type="match status" value="1"/>
</dbReference>
<dbReference type="InterPro" id="IPR003593">
    <property type="entry name" value="AAA+_ATPase"/>
</dbReference>
<keyword evidence="1" id="KW-0547">Nucleotide-binding</keyword>
<dbReference type="CDD" id="cd00009">
    <property type="entry name" value="AAA"/>
    <property type="match status" value="1"/>
</dbReference>
<dbReference type="InterPro" id="IPR025662">
    <property type="entry name" value="Sigma_54_int_dom_ATP-bd_1"/>
</dbReference>
<dbReference type="PROSITE" id="PS00675">
    <property type="entry name" value="SIGMA54_INTERACT_1"/>
    <property type="match status" value="1"/>
</dbReference>
<keyword evidence="2" id="KW-0067">ATP-binding</keyword>
<evidence type="ECO:0000256" key="3">
    <source>
        <dbReference type="ARBA" id="ARBA00023015"/>
    </source>
</evidence>
<reference evidence="7" key="1">
    <citation type="submission" date="2014-06" db="EMBL/GenBank/DDBJ databases">
        <title>Draft genome sequence of C. testosteroni WDL7.</title>
        <authorList>
            <person name="Wu Y."/>
            <person name="Seshan H."/>
            <person name="Arumugam K."/>
        </authorList>
    </citation>
    <scope>NUCLEOTIDE SEQUENCE [LARGE SCALE GENOMIC DNA]</scope>
    <source>
        <strain evidence="7">WDL7</strain>
    </source>
</reference>
<evidence type="ECO:0000259" key="5">
    <source>
        <dbReference type="PROSITE" id="PS50045"/>
    </source>
</evidence>
<organism evidence="6 7">
    <name type="scientific">Comamonas testosteroni</name>
    <name type="common">Pseudomonas testosteroni</name>
    <dbReference type="NCBI Taxonomy" id="285"/>
    <lineage>
        <taxon>Bacteria</taxon>
        <taxon>Pseudomonadati</taxon>
        <taxon>Pseudomonadota</taxon>
        <taxon>Betaproteobacteria</taxon>
        <taxon>Burkholderiales</taxon>
        <taxon>Comamonadaceae</taxon>
        <taxon>Comamonas</taxon>
    </lineage>
</organism>
<dbReference type="Pfam" id="PF00158">
    <property type="entry name" value="Sigma54_activat"/>
    <property type="match status" value="1"/>
</dbReference>
<dbReference type="InterPro" id="IPR000014">
    <property type="entry name" value="PAS"/>
</dbReference>
<dbReference type="Pfam" id="PF08448">
    <property type="entry name" value="PAS_4"/>
    <property type="match status" value="1"/>
</dbReference>
<dbReference type="GO" id="GO:0043565">
    <property type="term" value="F:sequence-specific DNA binding"/>
    <property type="evidence" value="ECO:0007669"/>
    <property type="project" value="InterPro"/>
</dbReference>
<comment type="caution">
    <text evidence="6">The sequence shown here is derived from an EMBL/GenBank/DDBJ whole genome shotgun (WGS) entry which is preliminary data.</text>
</comment>
<dbReference type="Pfam" id="PF25601">
    <property type="entry name" value="AAA_lid_14"/>
    <property type="match status" value="1"/>
</dbReference>
<name>A0A0L7ML24_COMTE</name>
<dbReference type="Gene3D" id="3.30.450.20">
    <property type="entry name" value="PAS domain"/>
    <property type="match status" value="1"/>
</dbReference>
<sequence>MSPYHGAMMEMSQLLPNDFACELPDDADGIYALAARSMFQLFSSMSQGMFLVDRSGRIVWVNKGYERFLPRLGVAGVGDFLGHMVEEVIPNTQMRSVLETGKPVLIDLLTNSAGTFVVSRLPLHDDEGGVIGAIGIVLFDQPETTLQPLISKFAMLQRDLDEARRELAAQRSRSLQASVQGSRRSKYSFASFVGSSPAAVEVKRQARRAAQSMSPVLLLGETGTGKEVLAHAIHAASARSAGPFVSVNIAAIPETLLEAEFFGVAPGAFTGAERKTRDGKFKLADGGTLFLDEIGDMPASLQAKLLRALQEGEIEPLGSNQIVHFDVRVVAATSRDLLQMVRDGRFREDLFYRLHVLPVRVPPLRERSGDIPALVEVLCEDLALRNDMVPPELGKGALELLVAQAWRGNIRELRNVLEQAAMRCDDSHIDAGLLAQVLRSSGVEPQAPHQLCLAQETVAAVPATGDLLKPLAEQMAELEARAIRAAMQAHGGNKLAVARALGISRAKLYDRLEKLNF</sequence>
<keyword evidence="3" id="KW-0805">Transcription regulation</keyword>
<dbReference type="GO" id="GO:0005524">
    <property type="term" value="F:ATP binding"/>
    <property type="evidence" value="ECO:0007669"/>
    <property type="project" value="UniProtKB-KW"/>
</dbReference>
<dbReference type="GO" id="GO:0006355">
    <property type="term" value="P:regulation of DNA-templated transcription"/>
    <property type="evidence" value="ECO:0007669"/>
    <property type="project" value="InterPro"/>
</dbReference>
<dbReference type="PROSITE" id="PS50045">
    <property type="entry name" value="SIGMA54_INTERACT_4"/>
    <property type="match status" value="1"/>
</dbReference>
<gene>
    <name evidence="6" type="ORF">GL58_06970</name>
</gene>
<feature type="domain" description="Sigma-54 factor interaction" evidence="5">
    <location>
        <begin position="192"/>
        <end position="422"/>
    </location>
</feature>
<accession>A0A0L7ML24</accession>
<dbReference type="InterPro" id="IPR058031">
    <property type="entry name" value="AAA_lid_NorR"/>
</dbReference>
<dbReference type="InterPro" id="IPR009057">
    <property type="entry name" value="Homeodomain-like_sf"/>
</dbReference>
<dbReference type="PATRIC" id="fig|285.49.peg.1441"/>
<evidence type="ECO:0000256" key="1">
    <source>
        <dbReference type="ARBA" id="ARBA00022741"/>
    </source>
</evidence>
<dbReference type="PANTHER" id="PTHR32071:SF99">
    <property type="entry name" value="TRANSCRIPTIONAL REGULATORY PROTEIN"/>
    <property type="match status" value="1"/>
</dbReference>
<dbReference type="PRINTS" id="PR01590">
    <property type="entry name" value="HTHFIS"/>
</dbReference>
<dbReference type="InterPro" id="IPR035965">
    <property type="entry name" value="PAS-like_dom_sf"/>
</dbReference>
<dbReference type="Proteomes" id="UP000037442">
    <property type="component" value="Unassembled WGS sequence"/>
</dbReference>
<evidence type="ECO:0000313" key="6">
    <source>
        <dbReference type="EMBL" id="KOC22641.1"/>
    </source>
</evidence>
<dbReference type="EMBL" id="JNVD01000016">
    <property type="protein sequence ID" value="KOC22641.1"/>
    <property type="molecule type" value="Genomic_DNA"/>
</dbReference>
<evidence type="ECO:0000256" key="4">
    <source>
        <dbReference type="ARBA" id="ARBA00023163"/>
    </source>
</evidence>
<dbReference type="InterPro" id="IPR002197">
    <property type="entry name" value="HTH_Fis"/>
</dbReference>
<protein>
    <submittedName>
        <fullName evidence="6">Fis family transcriptional regulator</fullName>
    </submittedName>
</protein>
<dbReference type="PANTHER" id="PTHR32071">
    <property type="entry name" value="TRANSCRIPTIONAL REGULATORY PROTEIN"/>
    <property type="match status" value="1"/>
</dbReference>
<dbReference type="AlphaFoldDB" id="A0A0L7ML24"/>
<dbReference type="Gene3D" id="1.10.8.60">
    <property type="match status" value="1"/>
</dbReference>
<keyword evidence="4" id="KW-0804">Transcription</keyword>
<dbReference type="FunFam" id="3.40.50.300:FF:000006">
    <property type="entry name" value="DNA-binding transcriptional regulator NtrC"/>
    <property type="match status" value="1"/>
</dbReference>
<dbReference type="PROSITE" id="PS00676">
    <property type="entry name" value="SIGMA54_INTERACT_2"/>
    <property type="match status" value="1"/>
</dbReference>
<dbReference type="Pfam" id="PF02954">
    <property type="entry name" value="HTH_8"/>
    <property type="match status" value="1"/>
</dbReference>
<dbReference type="InterPro" id="IPR002078">
    <property type="entry name" value="Sigma_54_int"/>
</dbReference>
<dbReference type="InterPro" id="IPR013656">
    <property type="entry name" value="PAS_4"/>
</dbReference>
<evidence type="ECO:0000313" key="7">
    <source>
        <dbReference type="Proteomes" id="UP000037442"/>
    </source>
</evidence>
<dbReference type="SUPFAM" id="SSF46689">
    <property type="entry name" value="Homeodomain-like"/>
    <property type="match status" value="1"/>
</dbReference>
<dbReference type="SUPFAM" id="SSF55785">
    <property type="entry name" value="PYP-like sensor domain (PAS domain)"/>
    <property type="match status" value="1"/>
</dbReference>
<dbReference type="CDD" id="cd00130">
    <property type="entry name" value="PAS"/>
    <property type="match status" value="1"/>
</dbReference>
<dbReference type="SUPFAM" id="SSF52540">
    <property type="entry name" value="P-loop containing nucleoside triphosphate hydrolases"/>
    <property type="match status" value="1"/>
</dbReference>